<protein>
    <submittedName>
        <fullName evidence="1">Uncharacterized protein</fullName>
    </submittedName>
</protein>
<dbReference type="EMBL" id="MGJD01000034">
    <property type="protein sequence ID" value="OGM99837.1"/>
    <property type="molecule type" value="Genomic_DNA"/>
</dbReference>
<sequence length="108" mass="12820">MVNLQGNRWYSMSLPEQLANIGSEVGRAAKWQGKDEEKFKGAVTRASELFDLTLEDQRWRGRLFEIGRVKELFYDGILGKNKYRTDLKDLEKYFYPFMSFVARQHTFR</sequence>
<proteinExistence type="predicted"/>
<reference evidence="1 2" key="1">
    <citation type="journal article" date="2016" name="Nat. Commun.">
        <title>Thousands of microbial genomes shed light on interconnected biogeochemical processes in an aquifer system.</title>
        <authorList>
            <person name="Anantharaman K."/>
            <person name="Brown C.T."/>
            <person name="Hug L.A."/>
            <person name="Sharon I."/>
            <person name="Castelle C.J."/>
            <person name="Probst A.J."/>
            <person name="Thomas B.C."/>
            <person name="Singh A."/>
            <person name="Wilkins M.J."/>
            <person name="Karaoz U."/>
            <person name="Brodie E.L."/>
            <person name="Williams K.H."/>
            <person name="Hubbard S.S."/>
            <person name="Banfield J.F."/>
        </authorList>
    </citation>
    <scope>NUCLEOTIDE SEQUENCE [LARGE SCALE GENOMIC DNA]</scope>
</reference>
<accession>A0A1F8EGQ6</accession>
<dbReference type="Proteomes" id="UP000177117">
    <property type="component" value="Unassembled WGS sequence"/>
</dbReference>
<comment type="caution">
    <text evidence="1">The sequence shown here is derived from an EMBL/GenBank/DDBJ whole genome shotgun (WGS) entry which is preliminary data.</text>
</comment>
<gene>
    <name evidence="1" type="ORF">A2650_00190</name>
</gene>
<organism evidence="1 2">
    <name type="scientific">Candidatus Yanofskybacteria bacterium RIFCSPHIGHO2_01_FULL_41_53</name>
    <dbReference type="NCBI Taxonomy" id="1802663"/>
    <lineage>
        <taxon>Bacteria</taxon>
        <taxon>Candidatus Yanofskyibacteriota</taxon>
    </lineage>
</organism>
<evidence type="ECO:0000313" key="2">
    <source>
        <dbReference type="Proteomes" id="UP000177117"/>
    </source>
</evidence>
<evidence type="ECO:0000313" key="1">
    <source>
        <dbReference type="EMBL" id="OGM99837.1"/>
    </source>
</evidence>
<dbReference type="AlphaFoldDB" id="A0A1F8EGQ6"/>
<name>A0A1F8EGQ6_9BACT</name>